<organism evidence="2 3">
    <name type="scientific">Oryza rufipogon</name>
    <name type="common">Brownbeard rice</name>
    <name type="synonym">Asian wild rice</name>
    <dbReference type="NCBI Taxonomy" id="4529"/>
    <lineage>
        <taxon>Eukaryota</taxon>
        <taxon>Viridiplantae</taxon>
        <taxon>Streptophyta</taxon>
        <taxon>Embryophyta</taxon>
        <taxon>Tracheophyta</taxon>
        <taxon>Spermatophyta</taxon>
        <taxon>Magnoliopsida</taxon>
        <taxon>Liliopsida</taxon>
        <taxon>Poales</taxon>
        <taxon>Poaceae</taxon>
        <taxon>BOP clade</taxon>
        <taxon>Oryzoideae</taxon>
        <taxon>Oryzeae</taxon>
        <taxon>Oryzinae</taxon>
        <taxon>Oryza</taxon>
    </lineage>
</organism>
<dbReference type="Proteomes" id="UP000008022">
    <property type="component" value="Unassembled WGS sequence"/>
</dbReference>
<reference evidence="2" key="2">
    <citation type="submission" date="2015-06" db="UniProtKB">
        <authorList>
            <consortium name="EnsemblPlants"/>
        </authorList>
    </citation>
    <scope>IDENTIFICATION</scope>
</reference>
<keyword evidence="3" id="KW-1185">Reference proteome</keyword>
<protein>
    <submittedName>
        <fullName evidence="2">Uncharacterized protein</fullName>
    </submittedName>
</protein>
<proteinExistence type="predicted"/>
<dbReference type="Gramene" id="ORUFI09G09030.1">
    <property type="protein sequence ID" value="ORUFI09G09030.1"/>
    <property type="gene ID" value="ORUFI09G09030"/>
</dbReference>
<accession>A0A0E0QQQ8</accession>
<dbReference type="HOGENOM" id="CLU_128447_0_0_1"/>
<dbReference type="OMA" id="QLECDNQ"/>
<name>A0A0E0QQQ8_ORYRU</name>
<feature type="region of interest" description="Disordered" evidence="1">
    <location>
        <begin position="20"/>
        <end position="78"/>
    </location>
</feature>
<evidence type="ECO:0000313" key="2">
    <source>
        <dbReference type="EnsemblPlants" id="ORUFI09G09030.1"/>
    </source>
</evidence>
<dbReference type="EnsemblPlants" id="ORUFI09G09030.1">
    <property type="protein sequence ID" value="ORUFI09G09030.1"/>
    <property type="gene ID" value="ORUFI09G09030"/>
</dbReference>
<dbReference type="AlphaFoldDB" id="A0A0E0QQQ8"/>
<evidence type="ECO:0000256" key="1">
    <source>
        <dbReference type="SAM" id="MobiDB-lite"/>
    </source>
</evidence>
<sequence length="126" mass="13743">MRREADEPALLLLSSSCCTPRLESAGMDDAETMTRRGRKRTLDEVVDGDGGFGGGAVKPSSSRRGPAAASSSSSETETRALIQSCRLLHVRVRAMLAWGARRREKVQLECDNQLVADRAARGRQLR</sequence>
<feature type="compositionally biased region" description="Low complexity" evidence="1">
    <location>
        <begin position="59"/>
        <end position="74"/>
    </location>
</feature>
<reference evidence="3" key="1">
    <citation type="submission" date="2013-06" db="EMBL/GenBank/DDBJ databases">
        <authorList>
            <person name="Zhao Q."/>
        </authorList>
    </citation>
    <scope>NUCLEOTIDE SEQUENCE</scope>
    <source>
        <strain evidence="3">cv. W1943</strain>
    </source>
</reference>
<evidence type="ECO:0000313" key="3">
    <source>
        <dbReference type="Proteomes" id="UP000008022"/>
    </source>
</evidence>